<sequence>MIGTGRLTAVDSEADPGAAWTRTVARVRRRVPELASAFLARLDTDGHYAVQPVTREDLRATAEASLALLVDQLDRTDGRIELGDLPDRLGRHRARQGVDLDDLVRAVRLDFPVLWSALLEHSDEPAVLAPRADRLWAVVDAYAHEVHVAFLSEQAVLAEQQRDDERRLLDLLFRPGPADEHREARLAAGLGVRADGTFTVCAALADHAATLRGRAARTGGVHLRDVEFGVAAFWPAGAPGAARLRERLTAGVACVVDDDVDGLGAVPGAVSAVVRMAHLLPPDAAGPREPRAMWPLVARRALDDHAGLAGTLLGGLDAARPGEVAQLRATALAYLDTGSVSEVAGALYCHRNTVLNRLRRFGRLTGLDLTRPRDAALAVVLLTG</sequence>
<feature type="domain" description="PucR C-terminal helix-turn-helix" evidence="1">
    <location>
        <begin position="327"/>
        <end position="377"/>
    </location>
</feature>
<organism evidence="3 4">
    <name type="scientific">Pseudonocardia ammonioxydans</name>
    <dbReference type="NCBI Taxonomy" id="260086"/>
    <lineage>
        <taxon>Bacteria</taxon>
        <taxon>Bacillati</taxon>
        <taxon>Actinomycetota</taxon>
        <taxon>Actinomycetes</taxon>
        <taxon>Pseudonocardiales</taxon>
        <taxon>Pseudonocardiaceae</taxon>
        <taxon>Pseudonocardia</taxon>
    </lineage>
</organism>
<dbReference type="Proteomes" id="UP000199614">
    <property type="component" value="Unassembled WGS sequence"/>
</dbReference>
<evidence type="ECO:0000259" key="2">
    <source>
        <dbReference type="Pfam" id="PF14361"/>
    </source>
</evidence>
<evidence type="ECO:0000313" key="3">
    <source>
        <dbReference type="EMBL" id="SFM63626.1"/>
    </source>
</evidence>
<dbReference type="Pfam" id="PF13556">
    <property type="entry name" value="HTH_30"/>
    <property type="match status" value="1"/>
</dbReference>
<dbReference type="AlphaFoldDB" id="A0A1I4SGL5"/>
<dbReference type="EMBL" id="FOUY01000001">
    <property type="protein sequence ID" value="SFM63626.1"/>
    <property type="molecule type" value="Genomic_DNA"/>
</dbReference>
<dbReference type="InterPro" id="IPR042070">
    <property type="entry name" value="PucR_C-HTH_sf"/>
</dbReference>
<name>A0A1I4SGL5_PSUAM</name>
<dbReference type="InterPro" id="IPR025736">
    <property type="entry name" value="PucR_C-HTH_dom"/>
</dbReference>
<dbReference type="Pfam" id="PF14361">
    <property type="entry name" value="RsbRD_N"/>
    <property type="match status" value="1"/>
</dbReference>
<dbReference type="InterPro" id="IPR051448">
    <property type="entry name" value="CdaR-like_regulators"/>
</dbReference>
<dbReference type="PANTHER" id="PTHR33744:SF1">
    <property type="entry name" value="DNA-BINDING TRANSCRIPTIONAL ACTIVATOR ADER"/>
    <property type="match status" value="1"/>
</dbReference>
<dbReference type="Gene3D" id="1.10.10.2840">
    <property type="entry name" value="PucR C-terminal helix-turn-helix domain"/>
    <property type="match status" value="1"/>
</dbReference>
<evidence type="ECO:0000259" key="1">
    <source>
        <dbReference type="Pfam" id="PF13556"/>
    </source>
</evidence>
<dbReference type="InterPro" id="IPR025751">
    <property type="entry name" value="RsbRD_N_dom"/>
</dbReference>
<keyword evidence="4" id="KW-1185">Reference proteome</keyword>
<gene>
    <name evidence="3" type="ORF">SAMN05216207_1001428</name>
</gene>
<reference evidence="3 4" key="1">
    <citation type="submission" date="2016-10" db="EMBL/GenBank/DDBJ databases">
        <authorList>
            <person name="de Groot N.N."/>
        </authorList>
    </citation>
    <scope>NUCLEOTIDE SEQUENCE [LARGE SCALE GENOMIC DNA]</scope>
    <source>
        <strain evidence="3 4">CGMCC 4.1877</strain>
    </source>
</reference>
<accession>A0A1I4SGL5</accession>
<evidence type="ECO:0000313" key="4">
    <source>
        <dbReference type="Proteomes" id="UP000199614"/>
    </source>
</evidence>
<dbReference type="PANTHER" id="PTHR33744">
    <property type="entry name" value="CARBOHYDRATE DIACID REGULATOR"/>
    <property type="match status" value="1"/>
</dbReference>
<feature type="domain" description="RsbT co-antagonist protein RsbRD N-terminal" evidence="2">
    <location>
        <begin position="32"/>
        <end position="162"/>
    </location>
</feature>
<dbReference type="STRING" id="260086.SAMN05216207_1001428"/>
<proteinExistence type="predicted"/>
<protein>
    <submittedName>
        <fullName evidence="3">PucR C-terminal helix-turn-helix domain-containing protein</fullName>
    </submittedName>
</protein>